<proteinExistence type="predicted"/>
<dbReference type="GeneID" id="27691405"/>
<evidence type="ECO:0000313" key="1">
    <source>
        <dbReference type="EMBL" id="KNC96328.1"/>
    </source>
</evidence>
<organism evidence="1 2">
    <name type="scientific">Spizellomyces punctatus (strain DAOM BR117)</name>
    <dbReference type="NCBI Taxonomy" id="645134"/>
    <lineage>
        <taxon>Eukaryota</taxon>
        <taxon>Fungi</taxon>
        <taxon>Fungi incertae sedis</taxon>
        <taxon>Chytridiomycota</taxon>
        <taxon>Chytridiomycota incertae sedis</taxon>
        <taxon>Chytridiomycetes</taxon>
        <taxon>Spizellomycetales</taxon>
        <taxon>Spizellomycetaceae</taxon>
        <taxon>Spizellomyces</taxon>
    </lineage>
</organism>
<dbReference type="AlphaFoldDB" id="A0A0L0H6G7"/>
<accession>A0A0L0H6G7</accession>
<name>A0A0L0H6G7_SPIPD</name>
<dbReference type="RefSeq" id="XP_016604368.1">
    <property type="nucleotide sequence ID" value="XM_016756391.1"/>
</dbReference>
<protein>
    <submittedName>
        <fullName evidence="1">Uncharacterized protein</fullName>
    </submittedName>
</protein>
<gene>
    <name evidence="1" type="ORF">SPPG_08231</name>
</gene>
<sequence>MVSLFSHAHDKVIWGGADFQLFEQGRARKGTWLKTAHAGTQSRKQKQPTTQAETDFIIGIGRERAKSYFLPLVSSPPTLFIGLLFYFPFTPVHTRSTHGESERAFLSSFVKFVSPLLLSLTDNTRCLLFHHLSSSSSRHFFLFSPCTMRIRIEDLVNSSSSSSSSPPPPVPLPLVSPRSLPLDPVSTLTRPCLRDSFQRHSSDYYLPPSPLPSPSLDVLDRHHWVDFDFDFRGRRHGDPRDLGS</sequence>
<dbReference type="VEuPathDB" id="FungiDB:SPPG_08231"/>
<dbReference type="EMBL" id="KQ257469">
    <property type="protein sequence ID" value="KNC96328.1"/>
    <property type="molecule type" value="Genomic_DNA"/>
</dbReference>
<dbReference type="Proteomes" id="UP000053201">
    <property type="component" value="Unassembled WGS sequence"/>
</dbReference>
<reference evidence="1 2" key="1">
    <citation type="submission" date="2009-08" db="EMBL/GenBank/DDBJ databases">
        <title>The Genome Sequence of Spizellomyces punctatus strain DAOM BR117.</title>
        <authorList>
            <consortium name="The Broad Institute Genome Sequencing Platform"/>
            <person name="Russ C."/>
            <person name="Cuomo C."/>
            <person name="Shea T."/>
            <person name="Young S.K."/>
            <person name="Zeng Q."/>
            <person name="Koehrsen M."/>
            <person name="Haas B."/>
            <person name="Borodovsky M."/>
            <person name="Guigo R."/>
            <person name="Alvarado L."/>
            <person name="Berlin A."/>
            <person name="Bochicchio J."/>
            <person name="Borenstein D."/>
            <person name="Chapman S."/>
            <person name="Chen Z."/>
            <person name="Engels R."/>
            <person name="Freedman E."/>
            <person name="Gellesch M."/>
            <person name="Goldberg J."/>
            <person name="Griggs A."/>
            <person name="Gujja S."/>
            <person name="Heiman D."/>
            <person name="Hepburn T."/>
            <person name="Howarth C."/>
            <person name="Jen D."/>
            <person name="Larson L."/>
            <person name="Lewis B."/>
            <person name="Mehta T."/>
            <person name="Park D."/>
            <person name="Pearson M."/>
            <person name="Roberts A."/>
            <person name="Saif S."/>
            <person name="Shenoy N."/>
            <person name="Sisk P."/>
            <person name="Stolte C."/>
            <person name="Sykes S."/>
            <person name="Thomson T."/>
            <person name="Walk T."/>
            <person name="White J."/>
            <person name="Yandava C."/>
            <person name="Burger G."/>
            <person name="Gray M.W."/>
            <person name="Holland P.W.H."/>
            <person name="King N."/>
            <person name="Lang F.B.F."/>
            <person name="Roger A.J."/>
            <person name="Ruiz-Trillo I."/>
            <person name="Lander E."/>
            <person name="Nusbaum C."/>
        </authorList>
    </citation>
    <scope>NUCLEOTIDE SEQUENCE [LARGE SCALE GENOMIC DNA]</scope>
    <source>
        <strain evidence="1 2">DAOM BR117</strain>
    </source>
</reference>
<keyword evidence="2" id="KW-1185">Reference proteome</keyword>
<dbReference type="InParanoid" id="A0A0L0H6G7"/>
<evidence type="ECO:0000313" key="2">
    <source>
        <dbReference type="Proteomes" id="UP000053201"/>
    </source>
</evidence>